<dbReference type="InterPro" id="IPR014054">
    <property type="entry name" value="Phage_regulatory_Rha"/>
</dbReference>
<dbReference type="NCBIfam" id="TIGR02681">
    <property type="entry name" value="phage_pRha"/>
    <property type="match status" value="1"/>
</dbReference>
<evidence type="ECO:0000313" key="3">
    <source>
        <dbReference type="Proteomes" id="UP000029538"/>
    </source>
</evidence>
<dbReference type="GO" id="GO:0003677">
    <property type="term" value="F:DNA binding"/>
    <property type="evidence" value="ECO:0007669"/>
    <property type="project" value="InterPro"/>
</dbReference>
<dbReference type="InterPro" id="IPR005039">
    <property type="entry name" value="Ant_C"/>
</dbReference>
<accession>A0A096C612</accession>
<feature type="domain" description="Antirepressor protein C-terminal" evidence="1">
    <location>
        <begin position="140"/>
        <end position="240"/>
    </location>
</feature>
<protein>
    <recommendedName>
        <fullName evidence="1">Antirepressor protein C-terminal domain-containing protein</fullName>
    </recommendedName>
</protein>
<name>A0A096C612_9BACT</name>
<reference evidence="2 3" key="1">
    <citation type="submission" date="2014-07" db="EMBL/GenBank/DDBJ databases">
        <authorList>
            <person name="McCorrison J."/>
            <person name="Sanka R."/>
            <person name="Torralba M."/>
            <person name="Gillis M."/>
            <person name="Haft D.H."/>
            <person name="Methe B."/>
            <person name="Sutton G."/>
            <person name="Nelson K.E."/>
        </authorList>
    </citation>
    <scope>NUCLEOTIDE SEQUENCE [LARGE SCALE GENOMIC DNA]</scope>
    <source>
        <strain evidence="2 3">DNF00882</strain>
    </source>
</reference>
<evidence type="ECO:0000313" key="2">
    <source>
        <dbReference type="EMBL" id="KGF50377.1"/>
    </source>
</evidence>
<sequence>MSESNLVFRSESGKVLTTSLKVAETFGKEHKNVLKDIRELQCSEEFNRLNFELANYTDLKGEKRPMYVMTRDGFTILAMGYTGKKAMEFKERYIAAFNQMEKTIIEMKEQNMPKVPTSFAQALYLAAKQQEKIEEQQRLIAENKPKAEFFDAVTDSKDAIEMKAVANVLNFKNIGRNKLFDILRCYKILTERNLPMQRYIDCGYFRTIEQKYSKPNGDICINIKTVVYQTGVAFIRKVLTNLGYTSK</sequence>
<evidence type="ECO:0000259" key="1">
    <source>
        <dbReference type="Pfam" id="PF03374"/>
    </source>
</evidence>
<comment type="caution">
    <text evidence="2">The sequence shown here is derived from an EMBL/GenBank/DDBJ whole genome shotgun (WGS) entry which is preliminary data.</text>
</comment>
<gene>
    <name evidence="2" type="ORF">HMPREF0654_01485</name>
</gene>
<dbReference type="Proteomes" id="UP000029538">
    <property type="component" value="Unassembled WGS sequence"/>
</dbReference>
<proteinExistence type="predicted"/>
<dbReference type="RefSeq" id="WP_036882314.1">
    <property type="nucleotide sequence ID" value="NZ_JRNR01000004.1"/>
</dbReference>
<dbReference type="Pfam" id="PF03374">
    <property type="entry name" value="ANT"/>
    <property type="match status" value="1"/>
</dbReference>
<dbReference type="AlphaFoldDB" id="A0A096C612"/>
<dbReference type="Pfam" id="PF09669">
    <property type="entry name" value="Phage_pRha"/>
    <property type="match status" value="1"/>
</dbReference>
<dbReference type="EMBL" id="JRNR01000004">
    <property type="protein sequence ID" value="KGF50377.1"/>
    <property type="molecule type" value="Genomic_DNA"/>
</dbReference>
<organism evidence="2 3">
    <name type="scientific">Prevotella disiens DNF00882</name>
    <dbReference type="NCBI Taxonomy" id="1401075"/>
    <lineage>
        <taxon>Bacteria</taxon>
        <taxon>Pseudomonadati</taxon>
        <taxon>Bacteroidota</taxon>
        <taxon>Bacteroidia</taxon>
        <taxon>Bacteroidales</taxon>
        <taxon>Prevotellaceae</taxon>
        <taxon>Prevotella</taxon>
    </lineage>
</organism>